<organism evidence="1">
    <name type="scientific">Arundo donax</name>
    <name type="common">Giant reed</name>
    <name type="synonym">Donax arundinaceus</name>
    <dbReference type="NCBI Taxonomy" id="35708"/>
    <lineage>
        <taxon>Eukaryota</taxon>
        <taxon>Viridiplantae</taxon>
        <taxon>Streptophyta</taxon>
        <taxon>Embryophyta</taxon>
        <taxon>Tracheophyta</taxon>
        <taxon>Spermatophyta</taxon>
        <taxon>Magnoliopsida</taxon>
        <taxon>Liliopsida</taxon>
        <taxon>Poales</taxon>
        <taxon>Poaceae</taxon>
        <taxon>PACMAD clade</taxon>
        <taxon>Arundinoideae</taxon>
        <taxon>Arundineae</taxon>
        <taxon>Arundo</taxon>
    </lineage>
</organism>
<reference evidence="1" key="1">
    <citation type="submission" date="2014-09" db="EMBL/GenBank/DDBJ databases">
        <authorList>
            <person name="Magalhaes I.L.F."/>
            <person name="Oliveira U."/>
            <person name="Santos F.R."/>
            <person name="Vidigal T.H.D.A."/>
            <person name="Brescovit A.D."/>
            <person name="Santos A.J."/>
        </authorList>
    </citation>
    <scope>NUCLEOTIDE SEQUENCE</scope>
    <source>
        <tissue evidence="1">Shoot tissue taken approximately 20 cm above the soil surface</tissue>
    </source>
</reference>
<evidence type="ECO:0000313" key="1">
    <source>
        <dbReference type="EMBL" id="JAD34012.1"/>
    </source>
</evidence>
<dbReference type="AlphaFoldDB" id="A0A0A8ZGM8"/>
<reference evidence="1" key="2">
    <citation type="journal article" date="2015" name="Data Brief">
        <title>Shoot transcriptome of the giant reed, Arundo donax.</title>
        <authorList>
            <person name="Barrero R.A."/>
            <person name="Guerrero F.D."/>
            <person name="Moolhuijzen P."/>
            <person name="Goolsby J.A."/>
            <person name="Tidwell J."/>
            <person name="Bellgard S.E."/>
            <person name="Bellgard M.I."/>
        </authorList>
    </citation>
    <scope>NUCLEOTIDE SEQUENCE</scope>
    <source>
        <tissue evidence="1">Shoot tissue taken approximately 20 cm above the soil surface</tissue>
    </source>
</reference>
<name>A0A0A8ZGM8_ARUDO</name>
<protein>
    <submittedName>
        <fullName evidence="1">Uncharacterized protein</fullName>
    </submittedName>
</protein>
<accession>A0A0A8ZGM8</accession>
<proteinExistence type="predicted"/>
<sequence length="57" mass="6879">MHRGENNMENVQDYVSMQFFRFALYFLSYTSFEEWSRHTFEFETIGLLDCAAVPPFQ</sequence>
<dbReference type="EMBL" id="GBRH01263883">
    <property type="protein sequence ID" value="JAD34012.1"/>
    <property type="molecule type" value="Transcribed_RNA"/>
</dbReference>